<feature type="domain" description="MobA-like NTP transferase" evidence="2">
    <location>
        <begin position="6"/>
        <end position="164"/>
    </location>
</feature>
<protein>
    <recommendedName>
        <fullName evidence="2">MobA-like NTP transferase domain-containing protein</fullName>
    </recommendedName>
</protein>
<name>A0A0U3HPR6_9GAMM</name>
<dbReference type="PANTHER" id="PTHR43777:SF1">
    <property type="entry name" value="MOLYBDENUM COFACTOR CYTIDYLYLTRANSFERASE"/>
    <property type="match status" value="1"/>
</dbReference>
<reference evidence="3 4" key="1">
    <citation type="submission" date="2015-12" db="EMBL/GenBank/DDBJ databases">
        <title>Complete genome sequence of Pseudoalteromonas rubra SCSIO 6842, harboring a conjugative plasmid.</title>
        <authorList>
            <person name="Li B."/>
            <person name="Wang X."/>
        </authorList>
    </citation>
    <scope>NUCLEOTIDE SEQUENCE [LARGE SCALE GENOMIC DNA]</scope>
    <source>
        <strain evidence="3 4">SCSIO 6842</strain>
    </source>
</reference>
<evidence type="ECO:0000313" key="3">
    <source>
        <dbReference type="EMBL" id="ALU44917.1"/>
    </source>
</evidence>
<dbReference type="Pfam" id="PF12804">
    <property type="entry name" value="NTP_transf_3"/>
    <property type="match status" value="1"/>
</dbReference>
<dbReference type="Gene3D" id="3.90.550.10">
    <property type="entry name" value="Spore Coat Polysaccharide Biosynthesis Protein SpsA, Chain A"/>
    <property type="match status" value="1"/>
</dbReference>
<dbReference type="RefSeq" id="WP_058797845.1">
    <property type="nucleotide sequence ID" value="NZ_CP013611.1"/>
</dbReference>
<evidence type="ECO:0000313" key="4">
    <source>
        <dbReference type="Proteomes" id="UP000069015"/>
    </source>
</evidence>
<dbReference type="InterPro" id="IPR029044">
    <property type="entry name" value="Nucleotide-diphossugar_trans"/>
</dbReference>
<dbReference type="GO" id="GO:0016779">
    <property type="term" value="F:nucleotidyltransferase activity"/>
    <property type="evidence" value="ECO:0007669"/>
    <property type="project" value="UniProtKB-ARBA"/>
</dbReference>
<evidence type="ECO:0000259" key="2">
    <source>
        <dbReference type="Pfam" id="PF12804"/>
    </source>
</evidence>
<keyword evidence="1" id="KW-0460">Magnesium</keyword>
<evidence type="ECO:0000256" key="1">
    <source>
        <dbReference type="ARBA" id="ARBA00022842"/>
    </source>
</evidence>
<dbReference type="AlphaFoldDB" id="A0A0U3HPR6"/>
<dbReference type="InterPro" id="IPR025877">
    <property type="entry name" value="MobA-like_NTP_Trfase"/>
</dbReference>
<proteinExistence type="predicted"/>
<gene>
    <name evidence="3" type="ORF">AT705_19355</name>
</gene>
<dbReference type="SUPFAM" id="SSF53448">
    <property type="entry name" value="Nucleotide-diphospho-sugar transferases"/>
    <property type="match status" value="1"/>
</dbReference>
<dbReference type="CDD" id="cd04182">
    <property type="entry name" value="GT_2_like_f"/>
    <property type="match status" value="1"/>
</dbReference>
<dbReference type="Proteomes" id="UP000069015">
    <property type="component" value="Chromosome 1"/>
</dbReference>
<accession>A0A0U3HPR6</accession>
<dbReference type="KEGG" id="prr:AT705_19355"/>
<dbReference type="EMBL" id="CP013611">
    <property type="protein sequence ID" value="ALU44917.1"/>
    <property type="molecule type" value="Genomic_DNA"/>
</dbReference>
<dbReference type="PANTHER" id="PTHR43777">
    <property type="entry name" value="MOLYBDENUM COFACTOR CYTIDYLYLTRANSFERASE"/>
    <property type="match status" value="1"/>
</dbReference>
<organism evidence="3 4">
    <name type="scientific">Pseudoalteromonas rubra</name>
    <dbReference type="NCBI Taxonomy" id="43658"/>
    <lineage>
        <taxon>Bacteria</taxon>
        <taxon>Pseudomonadati</taxon>
        <taxon>Pseudomonadota</taxon>
        <taxon>Gammaproteobacteria</taxon>
        <taxon>Alteromonadales</taxon>
        <taxon>Pseudoalteromonadaceae</taxon>
        <taxon>Pseudoalteromonas</taxon>
    </lineage>
</organism>
<sequence>MKITKVLLAAGQSSRFGQCKLTQQLGDTSIVERAVQMLTSVNSEPTYVISGAWHNEVHGALEGISNVKVLCNHQWQKGLGNSIAFAAKELGRTDRALLFVLADQVALTSDALKELVSGFTRQPARWCARYKQRLGVPAIFPPEDNELLRTLSGEHGAQKLLRDTSAKIHFVSMPHAAVDVDTADDLVNARHLFAADRLEPGGGQCG</sequence>